<dbReference type="EMBL" id="JAQGFR010000304">
    <property type="protein sequence ID" value="MEB8515583.1"/>
    <property type="molecule type" value="Genomic_DNA"/>
</dbReference>
<dbReference type="InterPro" id="IPR001387">
    <property type="entry name" value="Cro/C1-type_HTH"/>
</dbReference>
<evidence type="ECO:0000313" key="3">
    <source>
        <dbReference type="Proteomes" id="UP001308776"/>
    </source>
</evidence>
<protein>
    <submittedName>
        <fullName evidence="2">Helix-turn-helix transcriptional regulator</fullName>
    </submittedName>
</protein>
<dbReference type="RefSeq" id="WP_325801583.1">
    <property type="nucleotide sequence ID" value="NZ_JAQGFR010000304.1"/>
</dbReference>
<comment type="caution">
    <text evidence="2">The sequence shown here is derived from an EMBL/GenBank/DDBJ whole genome shotgun (WGS) entry which is preliminary data.</text>
</comment>
<organism evidence="2 3">
    <name type="scientific">Acidithiobacillus ferriphilus</name>
    <dbReference type="NCBI Taxonomy" id="1689834"/>
    <lineage>
        <taxon>Bacteria</taxon>
        <taxon>Pseudomonadati</taxon>
        <taxon>Pseudomonadota</taxon>
        <taxon>Acidithiobacillia</taxon>
        <taxon>Acidithiobacillales</taxon>
        <taxon>Acidithiobacillaceae</taxon>
        <taxon>Acidithiobacillus</taxon>
    </lineage>
</organism>
<dbReference type="Pfam" id="PF13443">
    <property type="entry name" value="HTH_26"/>
    <property type="match status" value="1"/>
</dbReference>
<evidence type="ECO:0000259" key="1">
    <source>
        <dbReference type="PROSITE" id="PS50943"/>
    </source>
</evidence>
<proteinExistence type="predicted"/>
<name>A0ABU6FU60_9PROT</name>
<accession>A0ABU6FU60</accession>
<gene>
    <name evidence="2" type="ORF">OW717_16225</name>
</gene>
<dbReference type="SUPFAM" id="SSF47413">
    <property type="entry name" value="lambda repressor-like DNA-binding domains"/>
    <property type="match status" value="1"/>
</dbReference>
<dbReference type="Proteomes" id="UP001308776">
    <property type="component" value="Unassembled WGS sequence"/>
</dbReference>
<dbReference type="PROSITE" id="PS50943">
    <property type="entry name" value="HTH_CROC1"/>
    <property type="match status" value="1"/>
</dbReference>
<reference evidence="2 3" key="1">
    <citation type="submission" date="2022-11" db="EMBL/GenBank/DDBJ databases">
        <title>Comparative genomics analysis of Acidithiobacillus ferriphilus.</title>
        <authorList>
            <person name="Ma L."/>
        </authorList>
    </citation>
    <scope>NUCLEOTIDE SEQUENCE [LARGE SCALE GENOMIC DNA]</scope>
    <source>
        <strain evidence="2 3">DY15</strain>
    </source>
</reference>
<dbReference type="InterPro" id="IPR010982">
    <property type="entry name" value="Lambda_DNA-bd_dom_sf"/>
</dbReference>
<dbReference type="CDD" id="cd00093">
    <property type="entry name" value="HTH_XRE"/>
    <property type="match status" value="1"/>
</dbReference>
<sequence>MTNRPRSRGEPALTERLLIADVVNKRMQELHLTNPELGRLTGLNAALISNLRNARNNATLDTLARVAHALEIRVADLFLRRTD</sequence>
<feature type="domain" description="HTH cro/C1-type" evidence="1">
    <location>
        <begin position="36"/>
        <end position="77"/>
    </location>
</feature>
<evidence type="ECO:0000313" key="2">
    <source>
        <dbReference type="EMBL" id="MEB8515583.1"/>
    </source>
</evidence>
<dbReference type="Gene3D" id="1.10.260.40">
    <property type="entry name" value="lambda repressor-like DNA-binding domains"/>
    <property type="match status" value="1"/>
</dbReference>
<dbReference type="SMART" id="SM00530">
    <property type="entry name" value="HTH_XRE"/>
    <property type="match status" value="1"/>
</dbReference>
<keyword evidence="3" id="KW-1185">Reference proteome</keyword>